<dbReference type="Pfam" id="PF03103">
    <property type="entry name" value="DUF243"/>
    <property type="match status" value="1"/>
</dbReference>
<reference evidence="3 4" key="1">
    <citation type="journal article" date="2018" name="Elife">
        <title>Firefly genomes illuminate parallel origins of bioluminescence in beetles.</title>
        <authorList>
            <person name="Fallon T.R."/>
            <person name="Lower S.E."/>
            <person name="Chang C.H."/>
            <person name="Bessho-Uehara M."/>
            <person name="Martin G.J."/>
            <person name="Bewick A.J."/>
            <person name="Behringer M."/>
            <person name="Debat H.J."/>
            <person name="Wong I."/>
            <person name="Day J.C."/>
            <person name="Suvorov A."/>
            <person name="Silva C.J."/>
            <person name="Stanger-Hall K.F."/>
            <person name="Hall D.W."/>
            <person name="Schmitz R.J."/>
            <person name="Nelson D.R."/>
            <person name="Lewis S.M."/>
            <person name="Shigenobu S."/>
            <person name="Bybee S.M."/>
            <person name="Larracuente A.M."/>
            <person name="Oba Y."/>
            <person name="Weng J.K."/>
        </authorList>
    </citation>
    <scope>NUCLEOTIDE SEQUENCE [LARGE SCALE GENOMIC DNA]</scope>
    <source>
        <strain evidence="3">1611_PpyrPB1</strain>
        <tissue evidence="3">Whole body</tissue>
    </source>
</reference>
<dbReference type="EMBL" id="VVIM01000007">
    <property type="protein sequence ID" value="KAB0795959.1"/>
    <property type="molecule type" value="Genomic_DNA"/>
</dbReference>
<sequence length="312" mass="31984">MKCVLVLLYLVNAAFAGALTGSYLPTGGPGGYYGSGSNYHGSYQGGYGHGGLGDGTIRYGQIGLGGNYYGGGPSGYYSGAGRGDGHYAGQFQHTVGGFAPGSSASGASFGEVSYFPKISYDAKSYEHGSVDALPGAASNQVHFYGGPSGSHTRLQIRLGSAPQKTRVLFVKSPDASSSIIPEIVAPQTASEDKTTVYVLSKQQQAHGSITIPSGIAGGNTVQSRPEVYYLKYDNQHDAERAVAQTLGGHGGGEHVVAQDKNTFVRTLEDSHFSRGHGIGGPVYGSHGSGSTGITYTVSGGSKYGTPGASGPY</sequence>
<evidence type="ECO:0000259" key="2">
    <source>
        <dbReference type="SMART" id="SM00690"/>
    </source>
</evidence>
<dbReference type="Proteomes" id="UP000327044">
    <property type="component" value="Unassembled WGS sequence"/>
</dbReference>
<name>A0A5N4AF74_PHOPY</name>
<dbReference type="SMART" id="SM00690">
    <property type="entry name" value="DM5"/>
    <property type="match status" value="1"/>
</dbReference>
<keyword evidence="1" id="KW-0732">Signal</keyword>
<evidence type="ECO:0000256" key="1">
    <source>
        <dbReference type="SAM" id="SignalP"/>
    </source>
</evidence>
<protein>
    <recommendedName>
        <fullName evidence="2">DUF243 domain-containing protein</fullName>
    </recommendedName>
</protein>
<dbReference type="InterPro" id="IPR004145">
    <property type="entry name" value="DUF243"/>
</dbReference>
<dbReference type="AlphaFoldDB" id="A0A5N4AF74"/>
<dbReference type="OrthoDB" id="8007215at2759"/>
<dbReference type="GO" id="GO:0062129">
    <property type="term" value="C:chitin-based extracellular matrix"/>
    <property type="evidence" value="ECO:0007669"/>
    <property type="project" value="TreeGrafter"/>
</dbReference>
<feature type="signal peptide" evidence="1">
    <location>
        <begin position="1"/>
        <end position="16"/>
    </location>
</feature>
<accession>A0A5N4AF74</accession>
<dbReference type="PANTHER" id="PTHR31927">
    <property type="entry name" value="FI07246P-RELATED-RELATED"/>
    <property type="match status" value="1"/>
</dbReference>
<organism evidence="3 4">
    <name type="scientific">Photinus pyralis</name>
    <name type="common">Common eastern firefly</name>
    <name type="synonym">Lampyris pyralis</name>
    <dbReference type="NCBI Taxonomy" id="7054"/>
    <lineage>
        <taxon>Eukaryota</taxon>
        <taxon>Metazoa</taxon>
        <taxon>Ecdysozoa</taxon>
        <taxon>Arthropoda</taxon>
        <taxon>Hexapoda</taxon>
        <taxon>Insecta</taxon>
        <taxon>Pterygota</taxon>
        <taxon>Neoptera</taxon>
        <taxon>Endopterygota</taxon>
        <taxon>Coleoptera</taxon>
        <taxon>Polyphaga</taxon>
        <taxon>Elateriformia</taxon>
        <taxon>Elateroidea</taxon>
        <taxon>Lampyridae</taxon>
        <taxon>Lampyrinae</taxon>
        <taxon>Photinus</taxon>
    </lineage>
</organism>
<dbReference type="GO" id="GO:0040003">
    <property type="term" value="P:chitin-based cuticle development"/>
    <property type="evidence" value="ECO:0007669"/>
    <property type="project" value="TreeGrafter"/>
</dbReference>
<evidence type="ECO:0000313" key="3">
    <source>
        <dbReference type="EMBL" id="KAB0795959.1"/>
    </source>
</evidence>
<dbReference type="PANTHER" id="PTHR31927:SF13">
    <property type="entry name" value="TWEEDLEBETA"/>
    <property type="match status" value="1"/>
</dbReference>
<dbReference type="GO" id="GO:0008010">
    <property type="term" value="F:structural constituent of chitin-based larval cuticle"/>
    <property type="evidence" value="ECO:0007669"/>
    <property type="project" value="TreeGrafter"/>
</dbReference>
<gene>
    <name evidence="3" type="ORF">PPYR_10020</name>
</gene>
<dbReference type="InParanoid" id="A0A5N4AF74"/>
<dbReference type="FunCoup" id="A0A5N4AF74">
    <property type="interactions" value="35"/>
</dbReference>
<comment type="caution">
    <text evidence="3">The sequence shown here is derived from an EMBL/GenBank/DDBJ whole genome shotgun (WGS) entry which is preliminary data.</text>
</comment>
<feature type="domain" description="DUF243" evidence="2">
    <location>
        <begin position="135"/>
        <end position="235"/>
    </location>
</feature>
<evidence type="ECO:0000313" key="4">
    <source>
        <dbReference type="Proteomes" id="UP000327044"/>
    </source>
</evidence>
<proteinExistence type="predicted"/>
<feature type="chain" id="PRO_5024451052" description="DUF243 domain-containing protein" evidence="1">
    <location>
        <begin position="17"/>
        <end position="312"/>
    </location>
</feature>
<keyword evidence="4" id="KW-1185">Reference proteome</keyword>